<sequence length="92" mass="10696">FSSDRLPMLWRAIPAIEELETAWETKCDAACFALYKEAVQRGLQKIGKYYNRFNEKPVYILALVLHPYYKLDYIKMAWGGSEGQERECLSGI</sequence>
<proteinExistence type="predicted"/>
<dbReference type="InParanoid" id="A0A0D0C651"/>
<name>A0A0D0C651_9AGAM</name>
<evidence type="ECO:0000313" key="2">
    <source>
        <dbReference type="Proteomes" id="UP000054538"/>
    </source>
</evidence>
<protein>
    <recommendedName>
        <fullName evidence="3">hAT-like transposase RNase-H fold domain-containing protein</fullName>
    </recommendedName>
</protein>
<gene>
    <name evidence="1" type="ORF">PAXRUDRAFT_163534</name>
</gene>
<dbReference type="EMBL" id="KN826534">
    <property type="protein sequence ID" value="KIK78607.1"/>
    <property type="molecule type" value="Genomic_DNA"/>
</dbReference>
<dbReference type="OrthoDB" id="3237158at2759"/>
<evidence type="ECO:0008006" key="3">
    <source>
        <dbReference type="Google" id="ProtNLM"/>
    </source>
</evidence>
<evidence type="ECO:0000313" key="1">
    <source>
        <dbReference type="EMBL" id="KIK78607.1"/>
    </source>
</evidence>
<dbReference type="HOGENOM" id="CLU_104896_2_0_1"/>
<reference evidence="2" key="2">
    <citation type="submission" date="2015-01" db="EMBL/GenBank/DDBJ databases">
        <title>Evolutionary Origins and Diversification of the Mycorrhizal Mutualists.</title>
        <authorList>
            <consortium name="DOE Joint Genome Institute"/>
            <consortium name="Mycorrhizal Genomics Consortium"/>
            <person name="Kohler A."/>
            <person name="Kuo A."/>
            <person name="Nagy L.G."/>
            <person name="Floudas D."/>
            <person name="Copeland A."/>
            <person name="Barry K.W."/>
            <person name="Cichocki N."/>
            <person name="Veneault-Fourrey C."/>
            <person name="LaButti K."/>
            <person name="Lindquist E.A."/>
            <person name="Lipzen A."/>
            <person name="Lundell T."/>
            <person name="Morin E."/>
            <person name="Murat C."/>
            <person name="Riley R."/>
            <person name="Ohm R."/>
            <person name="Sun H."/>
            <person name="Tunlid A."/>
            <person name="Henrissat B."/>
            <person name="Grigoriev I.V."/>
            <person name="Hibbett D.S."/>
            <person name="Martin F."/>
        </authorList>
    </citation>
    <scope>NUCLEOTIDE SEQUENCE [LARGE SCALE GENOMIC DNA]</scope>
    <source>
        <strain evidence="2">Ve08.2h10</strain>
    </source>
</reference>
<dbReference type="Proteomes" id="UP000054538">
    <property type="component" value="Unassembled WGS sequence"/>
</dbReference>
<dbReference type="AlphaFoldDB" id="A0A0D0C651"/>
<accession>A0A0D0C651</accession>
<organism evidence="1 2">
    <name type="scientific">Paxillus rubicundulus Ve08.2h10</name>
    <dbReference type="NCBI Taxonomy" id="930991"/>
    <lineage>
        <taxon>Eukaryota</taxon>
        <taxon>Fungi</taxon>
        <taxon>Dikarya</taxon>
        <taxon>Basidiomycota</taxon>
        <taxon>Agaricomycotina</taxon>
        <taxon>Agaricomycetes</taxon>
        <taxon>Agaricomycetidae</taxon>
        <taxon>Boletales</taxon>
        <taxon>Paxilineae</taxon>
        <taxon>Paxillaceae</taxon>
        <taxon>Paxillus</taxon>
    </lineage>
</organism>
<feature type="non-terminal residue" evidence="1">
    <location>
        <position position="1"/>
    </location>
</feature>
<reference evidence="1 2" key="1">
    <citation type="submission" date="2014-04" db="EMBL/GenBank/DDBJ databases">
        <authorList>
            <consortium name="DOE Joint Genome Institute"/>
            <person name="Kuo A."/>
            <person name="Kohler A."/>
            <person name="Jargeat P."/>
            <person name="Nagy L.G."/>
            <person name="Floudas D."/>
            <person name="Copeland A."/>
            <person name="Barry K.W."/>
            <person name="Cichocki N."/>
            <person name="Veneault-Fourrey C."/>
            <person name="LaButti K."/>
            <person name="Lindquist E.A."/>
            <person name="Lipzen A."/>
            <person name="Lundell T."/>
            <person name="Morin E."/>
            <person name="Murat C."/>
            <person name="Sun H."/>
            <person name="Tunlid A."/>
            <person name="Henrissat B."/>
            <person name="Grigoriev I.V."/>
            <person name="Hibbett D.S."/>
            <person name="Martin F."/>
            <person name="Nordberg H.P."/>
            <person name="Cantor M.N."/>
            <person name="Hua S.X."/>
        </authorList>
    </citation>
    <scope>NUCLEOTIDE SEQUENCE [LARGE SCALE GENOMIC DNA]</scope>
    <source>
        <strain evidence="1 2">Ve08.2h10</strain>
    </source>
</reference>
<keyword evidence="2" id="KW-1185">Reference proteome</keyword>